<dbReference type="EMBL" id="CM037029">
    <property type="protein sequence ID" value="KAH7652811.1"/>
    <property type="molecule type" value="Genomic_DNA"/>
</dbReference>
<comment type="caution">
    <text evidence="1">The sequence shown here is derived from an EMBL/GenBank/DDBJ whole genome shotgun (WGS) entry which is preliminary data.</text>
</comment>
<sequence>MSAHQPVNAHLTIFSPLTAVLSSHRRSHPHLESSPSSPSRRRPFHLNVVAIPISPPPPSSSSGSGSLRGQFQFSTGFPQDHLAHNRNLYSPSIYSKNFCNVNYVNGGLSGL</sequence>
<proteinExistence type="predicted"/>
<protein>
    <submittedName>
        <fullName evidence="1">Uncharacterized protein</fullName>
    </submittedName>
</protein>
<evidence type="ECO:0000313" key="2">
    <source>
        <dbReference type="Proteomes" id="UP000827976"/>
    </source>
</evidence>
<evidence type="ECO:0000313" key="1">
    <source>
        <dbReference type="EMBL" id="KAH7652811.1"/>
    </source>
</evidence>
<keyword evidence="2" id="KW-1185">Reference proteome</keyword>
<dbReference type="Proteomes" id="UP000827976">
    <property type="component" value="Chromosome 19"/>
</dbReference>
<organism evidence="1 2">
    <name type="scientific">Dioscorea alata</name>
    <name type="common">Purple yam</name>
    <dbReference type="NCBI Taxonomy" id="55571"/>
    <lineage>
        <taxon>Eukaryota</taxon>
        <taxon>Viridiplantae</taxon>
        <taxon>Streptophyta</taxon>
        <taxon>Embryophyta</taxon>
        <taxon>Tracheophyta</taxon>
        <taxon>Spermatophyta</taxon>
        <taxon>Magnoliopsida</taxon>
        <taxon>Liliopsida</taxon>
        <taxon>Dioscoreales</taxon>
        <taxon>Dioscoreaceae</taxon>
        <taxon>Dioscorea</taxon>
    </lineage>
</organism>
<gene>
    <name evidence="1" type="ORF">IHE45_19G041600</name>
</gene>
<accession>A0ACB7TXP5</accession>
<reference evidence="2" key="1">
    <citation type="journal article" date="2022" name="Nat. Commun.">
        <title>Chromosome evolution and the genetic basis of agronomically important traits in greater yam.</title>
        <authorList>
            <person name="Bredeson J.V."/>
            <person name="Lyons J.B."/>
            <person name="Oniyinde I.O."/>
            <person name="Okereke N.R."/>
            <person name="Kolade O."/>
            <person name="Nnabue I."/>
            <person name="Nwadili C.O."/>
            <person name="Hribova E."/>
            <person name="Parker M."/>
            <person name="Nwogha J."/>
            <person name="Shu S."/>
            <person name="Carlson J."/>
            <person name="Kariba R."/>
            <person name="Muthemba S."/>
            <person name="Knop K."/>
            <person name="Barton G.J."/>
            <person name="Sherwood A.V."/>
            <person name="Lopez-Montes A."/>
            <person name="Asiedu R."/>
            <person name="Jamnadass R."/>
            <person name="Muchugi A."/>
            <person name="Goodstein D."/>
            <person name="Egesi C.N."/>
            <person name="Featherston J."/>
            <person name="Asfaw A."/>
            <person name="Simpson G.G."/>
            <person name="Dolezel J."/>
            <person name="Hendre P.S."/>
            <person name="Van Deynze A."/>
            <person name="Kumar P.L."/>
            <person name="Obidiegwu J.E."/>
            <person name="Bhattacharjee R."/>
            <person name="Rokhsar D.S."/>
        </authorList>
    </citation>
    <scope>NUCLEOTIDE SEQUENCE [LARGE SCALE GENOMIC DNA]</scope>
    <source>
        <strain evidence="2">cv. TDa95/00328</strain>
    </source>
</reference>
<name>A0ACB7TXP5_DIOAL</name>